<proteinExistence type="predicted"/>
<keyword evidence="3" id="KW-1185">Reference proteome</keyword>
<dbReference type="EMBL" id="JAVDWU010000003">
    <property type="protein sequence ID" value="MDR7149980.1"/>
    <property type="molecule type" value="Genomic_DNA"/>
</dbReference>
<comment type="caution">
    <text evidence="2">The sequence shown here is derived from an EMBL/GenBank/DDBJ whole genome shotgun (WGS) entry which is preliminary data.</text>
</comment>
<feature type="transmembrane region" description="Helical" evidence="1">
    <location>
        <begin position="94"/>
        <end position="110"/>
    </location>
</feature>
<dbReference type="InterPro" id="IPR007401">
    <property type="entry name" value="DUF454"/>
</dbReference>
<dbReference type="PANTHER" id="PTHR35813:SF1">
    <property type="entry name" value="INNER MEMBRANE PROTEIN YBAN"/>
    <property type="match status" value="1"/>
</dbReference>
<dbReference type="Proteomes" id="UP001265700">
    <property type="component" value="Unassembled WGS sequence"/>
</dbReference>
<feature type="transmembrane region" description="Helical" evidence="1">
    <location>
        <begin position="23"/>
        <end position="45"/>
    </location>
</feature>
<gene>
    <name evidence="2" type="ORF">J2W49_001935</name>
</gene>
<accession>A0ABU1WL07</accession>
<name>A0ABU1WL07_9BURK</name>
<evidence type="ECO:0000313" key="3">
    <source>
        <dbReference type="Proteomes" id="UP001265700"/>
    </source>
</evidence>
<dbReference type="PANTHER" id="PTHR35813">
    <property type="entry name" value="INNER MEMBRANE PROTEIN YBAN"/>
    <property type="match status" value="1"/>
</dbReference>
<keyword evidence="1" id="KW-1133">Transmembrane helix</keyword>
<protein>
    <submittedName>
        <fullName evidence="2">Uncharacterized membrane protein YbaN (DUF454 family)</fullName>
    </submittedName>
</protein>
<evidence type="ECO:0000313" key="2">
    <source>
        <dbReference type="EMBL" id="MDR7149980.1"/>
    </source>
</evidence>
<sequence length="145" mass="15784">MNPPVAPESSSGTRLHASRTVRWLLWTAGTVSLVLGLIGVVLPGLPTTPFILLSAACYAKASPRLHRWLTHHRLLGPMVRDWEQHRNLTRRTKTVAQVSMVLMVGLSAWGLRERPVLLGVVLVAAVVGVWVVARIPTRPAPPGEG</sequence>
<reference evidence="2 3" key="1">
    <citation type="submission" date="2023-07" db="EMBL/GenBank/DDBJ databases">
        <title>Sorghum-associated microbial communities from plants grown in Nebraska, USA.</title>
        <authorList>
            <person name="Schachtman D."/>
        </authorList>
    </citation>
    <scope>NUCLEOTIDE SEQUENCE [LARGE SCALE GENOMIC DNA]</scope>
    <source>
        <strain evidence="2 3">4249</strain>
    </source>
</reference>
<keyword evidence="1" id="KW-0812">Transmembrane</keyword>
<dbReference type="Pfam" id="PF04304">
    <property type="entry name" value="DUF454"/>
    <property type="match status" value="1"/>
</dbReference>
<dbReference type="RefSeq" id="WP_310314925.1">
    <property type="nucleotide sequence ID" value="NZ_JAVDWU010000003.1"/>
</dbReference>
<evidence type="ECO:0000256" key="1">
    <source>
        <dbReference type="SAM" id="Phobius"/>
    </source>
</evidence>
<organism evidence="2 3">
    <name type="scientific">Hydrogenophaga palleronii</name>
    <dbReference type="NCBI Taxonomy" id="65655"/>
    <lineage>
        <taxon>Bacteria</taxon>
        <taxon>Pseudomonadati</taxon>
        <taxon>Pseudomonadota</taxon>
        <taxon>Betaproteobacteria</taxon>
        <taxon>Burkholderiales</taxon>
        <taxon>Comamonadaceae</taxon>
        <taxon>Hydrogenophaga</taxon>
    </lineage>
</organism>
<keyword evidence="1" id="KW-0472">Membrane</keyword>
<feature type="transmembrane region" description="Helical" evidence="1">
    <location>
        <begin position="116"/>
        <end position="133"/>
    </location>
</feature>